<name>A0A2P2NZT2_RHIMU</name>
<feature type="chain" id="PRO_5015168190" evidence="1">
    <location>
        <begin position="22"/>
        <end position="86"/>
    </location>
</feature>
<accession>A0A2P2NZT2</accession>
<dbReference type="AlphaFoldDB" id="A0A2P2NZT2"/>
<keyword evidence="1" id="KW-0732">Signal</keyword>
<evidence type="ECO:0000256" key="1">
    <source>
        <dbReference type="SAM" id="SignalP"/>
    </source>
</evidence>
<organism evidence="2">
    <name type="scientific">Rhizophora mucronata</name>
    <name type="common">Asiatic mangrove</name>
    <dbReference type="NCBI Taxonomy" id="61149"/>
    <lineage>
        <taxon>Eukaryota</taxon>
        <taxon>Viridiplantae</taxon>
        <taxon>Streptophyta</taxon>
        <taxon>Embryophyta</taxon>
        <taxon>Tracheophyta</taxon>
        <taxon>Spermatophyta</taxon>
        <taxon>Magnoliopsida</taxon>
        <taxon>eudicotyledons</taxon>
        <taxon>Gunneridae</taxon>
        <taxon>Pentapetalae</taxon>
        <taxon>rosids</taxon>
        <taxon>fabids</taxon>
        <taxon>Malpighiales</taxon>
        <taxon>Rhizophoraceae</taxon>
        <taxon>Rhizophora</taxon>
    </lineage>
</organism>
<dbReference type="EMBL" id="GGEC01067511">
    <property type="protein sequence ID" value="MBX47995.1"/>
    <property type="molecule type" value="Transcribed_RNA"/>
</dbReference>
<sequence length="86" mass="9950">MAARLMWQLLGIAAYLNFCMDETEKIQYEVLKCMKFCNNSFAPEILQSCCFMVDLVALTWAAVRCNVPSIFSVFTQYMTNQKFIVI</sequence>
<evidence type="ECO:0000313" key="2">
    <source>
        <dbReference type="EMBL" id="MBX47995.1"/>
    </source>
</evidence>
<protein>
    <submittedName>
        <fullName evidence="2">Uncharacterized protein</fullName>
    </submittedName>
</protein>
<proteinExistence type="predicted"/>
<feature type="signal peptide" evidence="1">
    <location>
        <begin position="1"/>
        <end position="21"/>
    </location>
</feature>
<reference evidence="2" key="1">
    <citation type="submission" date="2018-02" db="EMBL/GenBank/DDBJ databases">
        <title>Rhizophora mucronata_Transcriptome.</title>
        <authorList>
            <person name="Meera S.P."/>
            <person name="Sreeshan A."/>
            <person name="Augustine A."/>
        </authorList>
    </citation>
    <scope>NUCLEOTIDE SEQUENCE</scope>
    <source>
        <tissue evidence="2">Leaf</tissue>
    </source>
</reference>